<proteinExistence type="predicted"/>
<dbReference type="STRING" id="6205.A0A0R3WVE9"/>
<dbReference type="EMBL" id="UYWX01005182">
    <property type="protein sequence ID" value="VDM25529.1"/>
    <property type="molecule type" value="Genomic_DNA"/>
</dbReference>
<organism evidence="3">
    <name type="scientific">Hydatigena taeniaeformis</name>
    <name type="common">Feline tapeworm</name>
    <name type="synonym">Taenia taeniaeformis</name>
    <dbReference type="NCBI Taxonomy" id="6205"/>
    <lineage>
        <taxon>Eukaryota</taxon>
        <taxon>Metazoa</taxon>
        <taxon>Spiralia</taxon>
        <taxon>Lophotrochozoa</taxon>
        <taxon>Platyhelminthes</taxon>
        <taxon>Cestoda</taxon>
        <taxon>Eucestoda</taxon>
        <taxon>Cyclophyllidea</taxon>
        <taxon>Taeniidae</taxon>
        <taxon>Hydatigera</taxon>
    </lineage>
</organism>
<sequence>MAERDWPQEMFAESVGEVAARIKDNDHLILISSRLEAKQILSEECGLAKVLYFMYEPL</sequence>
<evidence type="ECO:0000313" key="3">
    <source>
        <dbReference type="WBParaSite" id="TTAC_0000473901-mRNA-1"/>
    </source>
</evidence>
<evidence type="ECO:0000313" key="1">
    <source>
        <dbReference type="EMBL" id="VDM25529.1"/>
    </source>
</evidence>
<gene>
    <name evidence="1" type="ORF">TTAC_LOCUS4725</name>
</gene>
<dbReference type="WBParaSite" id="TTAC_0000473901-mRNA-1">
    <property type="protein sequence ID" value="TTAC_0000473901-mRNA-1"/>
    <property type="gene ID" value="TTAC_0000473901"/>
</dbReference>
<reference evidence="1 2" key="2">
    <citation type="submission" date="2018-11" db="EMBL/GenBank/DDBJ databases">
        <authorList>
            <consortium name="Pathogen Informatics"/>
        </authorList>
    </citation>
    <scope>NUCLEOTIDE SEQUENCE [LARGE SCALE GENOMIC DNA]</scope>
</reference>
<name>A0A0R3WVE9_HYDTA</name>
<reference evidence="3" key="1">
    <citation type="submission" date="2017-02" db="UniProtKB">
        <authorList>
            <consortium name="WormBaseParasite"/>
        </authorList>
    </citation>
    <scope>IDENTIFICATION</scope>
</reference>
<protein>
    <submittedName>
        <fullName evidence="3">TIR domain-containing protein</fullName>
    </submittedName>
</protein>
<accession>A0A0R3WVE9</accession>
<evidence type="ECO:0000313" key="2">
    <source>
        <dbReference type="Proteomes" id="UP000274429"/>
    </source>
</evidence>
<keyword evidence="2" id="KW-1185">Reference proteome</keyword>
<dbReference type="AlphaFoldDB" id="A0A0R3WVE9"/>
<dbReference type="Proteomes" id="UP000274429">
    <property type="component" value="Unassembled WGS sequence"/>
</dbReference>